<dbReference type="EMBL" id="JAFFHB010000001">
    <property type="protein sequence ID" value="KAK4674651.1"/>
    <property type="molecule type" value="Genomic_DNA"/>
</dbReference>
<name>A0ABR0I3D0_9PEZI</name>
<organism evidence="2 3">
    <name type="scientific">Podospora pseudopauciseta</name>
    <dbReference type="NCBI Taxonomy" id="2093780"/>
    <lineage>
        <taxon>Eukaryota</taxon>
        <taxon>Fungi</taxon>
        <taxon>Dikarya</taxon>
        <taxon>Ascomycota</taxon>
        <taxon>Pezizomycotina</taxon>
        <taxon>Sordariomycetes</taxon>
        <taxon>Sordariomycetidae</taxon>
        <taxon>Sordariales</taxon>
        <taxon>Podosporaceae</taxon>
        <taxon>Podospora</taxon>
    </lineage>
</organism>
<feature type="compositionally biased region" description="Low complexity" evidence="1">
    <location>
        <begin position="460"/>
        <end position="479"/>
    </location>
</feature>
<feature type="compositionally biased region" description="Low complexity" evidence="1">
    <location>
        <begin position="60"/>
        <end position="71"/>
    </location>
</feature>
<gene>
    <name evidence="2" type="ORF">QC763_0026490</name>
</gene>
<comment type="caution">
    <text evidence="2">The sequence shown here is derived from an EMBL/GenBank/DDBJ whole genome shotgun (WGS) entry which is preliminary data.</text>
</comment>
<feature type="compositionally biased region" description="Low complexity" evidence="1">
    <location>
        <begin position="136"/>
        <end position="212"/>
    </location>
</feature>
<evidence type="ECO:0000256" key="1">
    <source>
        <dbReference type="SAM" id="MobiDB-lite"/>
    </source>
</evidence>
<dbReference type="GeneID" id="87925430"/>
<dbReference type="Proteomes" id="UP001326199">
    <property type="component" value="Unassembled WGS sequence"/>
</dbReference>
<feature type="compositionally biased region" description="Polar residues" evidence="1">
    <location>
        <begin position="114"/>
        <end position="135"/>
    </location>
</feature>
<feature type="region of interest" description="Disordered" evidence="1">
    <location>
        <begin position="421"/>
        <end position="442"/>
    </location>
</feature>
<accession>A0ABR0I3D0</accession>
<feature type="region of interest" description="Disordered" evidence="1">
    <location>
        <begin position="460"/>
        <end position="514"/>
    </location>
</feature>
<protein>
    <submittedName>
        <fullName evidence="2">Uncharacterized protein</fullName>
    </submittedName>
</protein>
<sequence>MAQQLPQRLSTSEAHSVSLPHSYTANLPFTLHVTTETDASNATVAYQAPFTSSPYGAGIPSSAAPQPQLPANFMMGGPMNQYQLNAGLQQQQQQQQQPMMQRMHPNRPNAGGMPTSTPQRPFNPSQNTPATSMASQPTQYGTPQQTQSNSRSQTPTNPPQGQQGQPPSQQSSQPSQPLPPQQQQQQVQTQVQPQAQVQSQTPQPPSHQLQQPQQPPTPQQQQQQQQQPSQAQQQQQPPQGQPQQQQSGSAAMTPQTPTFPANGQGQQVNGTSRLSTPQSPGGDPQDKERVKILFDINTELLYESMQLSNAQLELKKEAQSAPEAGVDYAEQERLVKEDYNHCMKRLQVNFQYQSSIQRNPATAVFPAPFLTAPPLSTTLKLKLPPASPDDVLERPLDPSADRLQRIEGLKQLYAKLQALFPGVDPKREQPGSQASPAMRPGFNPAAPGVIPNGQLNVYARAQAQAQAQTQAQGPGQATGFGSNHSSPAPGPTAYRTPQMANSPGPLLQTQPAGQ</sequence>
<dbReference type="RefSeq" id="XP_062771973.1">
    <property type="nucleotide sequence ID" value="XM_062905461.1"/>
</dbReference>
<feature type="region of interest" description="Disordered" evidence="1">
    <location>
        <begin position="59"/>
        <end position="288"/>
    </location>
</feature>
<proteinExistence type="predicted"/>
<keyword evidence="3" id="KW-1185">Reference proteome</keyword>
<evidence type="ECO:0000313" key="2">
    <source>
        <dbReference type="EMBL" id="KAK4674651.1"/>
    </source>
</evidence>
<evidence type="ECO:0000313" key="3">
    <source>
        <dbReference type="Proteomes" id="UP001326199"/>
    </source>
</evidence>
<feature type="compositionally biased region" description="Polar residues" evidence="1">
    <location>
        <begin position="248"/>
        <end position="279"/>
    </location>
</feature>
<feature type="compositionally biased region" description="Low complexity" evidence="1">
    <location>
        <begin position="219"/>
        <end position="247"/>
    </location>
</feature>
<reference evidence="2 3" key="1">
    <citation type="journal article" date="2023" name="bioRxiv">
        <title>High-quality genome assemblies of four members of thePodospora anserinaspecies complex.</title>
        <authorList>
            <person name="Ament-Velasquez S.L."/>
            <person name="Vogan A.A."/>
            <person name="Wallerman O."/>
            <person name="Hartmann F."/>
            <person name="Gautier V."/>
            <person name="Silar P."/>
            <person name="Giraud T."/>
            <person name="Johannesson H."/>
        </authorList>
    </citation>
    <scope>NUCLEOTIDE SEQUENCE [LARGE SCALE GENOMIC DNA]</scope>
    <source>
        <strain evidence="2 3">CBS 411.78</strain>
    </source>
</reference>